<dbReference type="PANTHER" id="PTHR32071">
    <property type="entry name" value="TRANSCRIPTIONAL REGULATORY PROTEIN"/>
    <property type="match status" value="1"/>
</dbReference>
<dbReference type="SUPFAM" id="SSF52172">
    <property type="entry name" value="CheY-like"/>
    <property type="match status" value="1"/>
</dbReference>
<keyword evidence="11" id="KW-1185">Reference proteome</keyword>
<keyword evidence="2" id="KW-0547">Nucleotide-binding</keyword>
<feature type="domain" description="Response regulatory" evidence="9">
    <location>
        <begin position="11"/>
        <end position="125"/>
    </location>
</feature>
<gene>
    <name evidence="10" type="ORF">MSL71_7040</name>
</gene>
<evidence type="ECO:0000256" key="7">
    <source>
        <dbReference type="PROSITE-ProRule" id="PRU00169"/>
    </source>
</evidence>
<dbReference type="AlphaFoldDB" id="A0A4U8YID3"/>
<dbReference type="PROSITE" id="PS50045">
    <property type="entry name" value="SIGMA54_INTERACT_4"/>
    <property type="match status" value="1"/>
</dbReference>
<protein>
    <submittedName>
        <fullName evidence="10">Signal transduction response regulator receiver domain</fullName>
    </submittedName>
</protein>
<evidence type="ECO:0000256" key="1">
    <source>
        <dbReference type="ARBA" id="ARBA00022553"/>
    </source>
</evidence>
<dbReference type="PROSITE" id="PS00688">
    <property type="entry name" value="SIGMA54_INTERACT_3"/>
    <property type="match status" value="1"/>
</dbReference>
<dbReference type="SUPFAM" id="SSF46689">
    <property type="entry name" value="Homeodomain-like"/>
    <property type="match status" value="1"/>
</dbReference>
<evidence type="ECO:0000259" key="8">
    <source>
        <dbReference type="PROSITE" id="PS50045"/>
    </source>
</evidence>
<dbReference type="GO" id="GO:0043565">
    <property type="term" value="F:sequence-specific DNA binding"/>
    <property type="evidence" value="ECO:0007669"/>
    <property type="project" value="InterPro"/>
</dbReference>
<dbReference type="Pfam" id="PF25601">
    <property type="entry name" value="AAA_lid_14"/>
    <property type="match status" value="1"/>
</dbReference>
<keyword evidence="5" id="KW-0805">Transcription regulation</keyword>
<dbReference type="GO" id="GO:0005524">
    <property type="term" value="F:ATP binding"/>
    <property type="evidence" value="ECO:0007669"/>
    <property type="project" value="UniProtKB-KW"/>
</dbReference>
<evidence type="ECO:0000259" key="9">
    <source>
        <dbReference type="PROSITE" id="PS50110"/>
    </source>
</evidence>
<feature type="domain" description="Sigma-54 factor interaction" evidence="8">
    <location>
        <begin position="150"/>
        <end position="380"/>
    </location>
</feature>
<evidence type="ECO:0000256" key="2">
    <source>
        <dbReference type="ARBA" id="ARBA00022741"/>
    </source>
</evidence>
<dbReference type="Gene3D" id="1.10.8.60">
    <property type="match status" value="1"/>
</dbReference>
<dbReference type="Gene3D" id="3.40.50.300">
    <property type="entry name" value="P-loop containing nucleotide triphosphate hydrolases"/>
    <property type="match status" value="1"/>
</dbReference>
<dbReference type="InterPro" id="IPR002197">
    <property type="entry name" value="HTH_Fis"/>
</dbReference>
<dbReference type="InterPro" id="IPR027417">
    <property type="entry name" value="P-loop_NTPase"/>
</dbReference>
<evidence type="ECO:0000313" key="11">
    <source>
        <dbReference type="Proteomes" id="UP000507962"/>
    </source>
</evidence>
<evidence type="ECO:0000256" key="5">
    <source>
        <dbReference type="ARBA" id="ARBA00023015"/>
    </source>
</evidence>
<dbReference type="Pfam" id="PF02954">
    <property type="entry name" value="HTH_8"/>
    <property type="match status" value="1"/>
</dbReference>
<proteinExistence type="predicted"/>
<dbReference type="GO" id="GO:0006355">
    <property type="term" value="P:regulation of DNA-templated transcription"/>
    <property type="evidence" value="ECO:0007669"/>
    <property type="project" value="InterPro"/>
</dbReference>
<dbReference type="CDD" id="cd00009">
    <property type="entry name" value="AAA"/>
    <property type="match status" value="1"/>
</dbReference>
<dbReference type="InterPro" id="IPR003593">
    <property type="entry name" value="AAA+_ATPase"/>
</dbReference>
<keyword evidence="4" id="KW-0902">Two-component regulatory system</keyword>
<sequence>MNNPTEAMQKKIMVVDDDQDFRWAISNVLSLARYDVRQAPNGDDALKLLNDDMADLVLLDQRMPGQDGIAVAECLYRQYPSLPIIMVTAYSEVKTAVKAMKIGVRDYVTKPVNNNDLLYLIEEALQHADILNRNLPGAGRCVGENPLFETMGRSHAVQTLAWKVEKVAASDLTVLIEGESGVGKELVAQTIHALSPMKEGPFVAVNCGAIPETLIESELFGYMKGAFTGAQENKPGFFELAQDGTLFLDEVGCLPYGAQQKLLRTVQERCVQRLGAKRAQPVRIRIVAATNQALDRDRHADRFRSDLYYRLKEFYIRVPALRERKEDIPYLAKRFFNRNRKRSYGRQVTGFSDEAMEALLAHDWPGNVRELKNIVRQAALICEGQLIEPGCLALHAEDEVMAPAAFPVPATGLGGRSLTDAIKHVSGLWEKEIIRETLKQSRGNKREAARRLKIDYKTLYRKLKSHGLGGTGH</sequence>
<dbReference type="InterPro" id="IPR058031">
    <property type="entry name" value="AAA_lid_NorR"/>
</dbReference>
<evidence type="ECO:0000313" key="10">
    <source>
        <dbReference type="EMBL" id="VFQ43077.1"/>
    </source>
</evidence>
<dbReference type="GO" id="GO:0000160">
    <property type="term" value="P:phosphorelay signal transduction system"/>
    <property type="evidence" value="ECO:0007669"/>
    <property type="project" value="UniProtKB-KW"/>
</dbReference>
<dbReference type="InterPro" id="IPR011006">
    <property type="entry name" value="CheY-like_superfamily"/>
</dbReference>
<dbReference type="InterPro" id="IPR002078">
    <property type="entry name" value="Sigma_54_int"/>
</dbReference>
<dbReference type="Gene3D" id="1.10.10.60">
    <property type="entry name" value="Homeodomain-like"/>
    <property type="match status" value="1"/>
</dbReference>
<dbReference type="InterPro" id="IPR009057">
    <property type="entry name" value="Homeodomain-like_sf"/>
</dbReference>
<keyword evidence="1 7" id="KW-0597">Phosphoprotein</keyword>
<dbReference type="RefSeq" id="WP_180137268.1">
    <property type="nucleotide sequence ID" value="NZ_CAADHO010000001.1"/>
</dbReference>
<accession>A0A4U8YID3</accession>
<dbReference type="PRINTS" id="PR01590">
    <property type="entry name" value="HTHFIS"/>
</dbReference>
<dbReference type="InterPro" id="IPR001789">
    <property type="entry name" value="Sig_transdc_resp-reg_receiver"/>
</dbReference>
<feature type="modified residue" description="4-aspartylphosphate" evidence="7">
    <location>
        <position position="60"/>
    </location>
</feature>
<dbReference type="EMBL" id="CAADHO010000001">
    <property type="protein sequence ID" value="VFQ43077.1"/>
    <property type="molecule type" value="Genomic_DNA"/>
</dbReference>
<dbReference type="Gene3D" id="3.40.50.2300">
    <property type="match status" value="1"/>
</dbReference>
<evidence type="ECO:0000256" key="4">
    <source>
        <dbReference type="ARBA" id="ARBA00023012"/>
    </source>
</evidence>
<evidence type="ECO:0000256" key="6">
    <source>
        <dbReference type="ARBA" id="ARBA00023163"/>
    </source>
</evidence>
<dbReference type="FunFam" id="3.40.50.2300:FF:000018">
    <property type="entry name" value="DNA-binding transcriptional regulator NtrC"/>
    <property type="match status" value="1"/>
</dbReference>
<dbReference type="InterPro" id="IPR025944">
    <property type="entry name" value="Sigma_54_int_dom_CS"/>
</dbReference>
<organism evidence="10 11">
    <name type="scientific">Desulfoluna butyratoxydans</name>
    <dbReference type="NCBI Taxonomy" id="231438"/>
    <lineage>
        <taxon>Bacteria</taxon>
        <taxon>Pseudomonadati</taxon>
        <taxon>Thermodesulfobacteriota</taxon>
        <taxon>Desulfobacteria</taxon>
        <taxon>Desulfobacterales</taxon>
        <taxon>Desulfolunaceae</taxon>
        <taxon>Desulfoluna</taxon>
    </lineage>
</organism>
<dbReference type="SMART" id="SM00382">
    <property type="entry name" value="AAA"/>
    <property type="match status" value="1"/>
</dbReference>
<dbReference type="Pfam" id="PF00072">
    <property type="entry name" value="Response_reg"/>
    <property type="match status" value="1"/>
</dbReference>
<dbReference type="InterPro" id="IPR025662">
    <property type="entry name" value="Sigma_54_int_dom_ATP-bd_1"/>
</dbReference>
<reference evidence="10 11" key="1">
    <citation type="submission" date="2019-03" db="EMBL/GenBank/DDBJ databases">
        <authorList>
            <person name="Nijsse B."/>
        </authorList>
    </citation>
    <scope>NUCLEOTIDE SEQUENCE [LARGE SCALE GENOMIC DNA]</scope>
    <source>
        <strain evidence="10">Desulfoluna butyratoxydans MSL71</strain>
    </source>
</reference>
<dbReference type="PROSITE" id="PS00675">
    <property type="entry name" value="SIGMA54_INTERACT_1"/>
    <property type="match status" value="1"/>
</dbReference>
<dbReference type="Pfam" id="PF00158">
    <property type="entry name" value="Sigma54_activat"/>
    <property type="match status" value="1"/>
</dbReference>
<dbReference type="Proteomes" id="UP000507962">
    <property type="component" value="Unassembled WGS sequence"/>
</dbReference>
<keyword evidence="6" id="KW-0804">Transcription</keyword>
<dbReference type="SUPFAM" id="SSF52540">
    <property type="entry name" value="P-loop containing nucleoside triphosphate hydrolases"/>
    <property type="match status" value="1"/>
</dbReference>
<dbReference type="FunFam" id="3.40.50.300:FF:000006">
    <property type="entry name" value="DNA-binding transcriptional regulator NtrC"/>
    <property type="match status" value="1"/>
</dbReference>
<keyword evidence="3" id="KW-0067">ATP-binding</keyword>
<evidence type="ECO:0000256" key="3">
    <source>
        <dbReference type="ARBA" id="ARBA00022840"/>
    </source>
</evidence>
<dbReference type="SMART" id="SM00448">
    <property type="entry name" value="REC"/>
    <property type="match status" value="1"/>
</dbReference>
<name>A0A4U8YID3_9BACT</name>
<dbReference type="PROSITE" id="PS50110">
    <property type="entry name" value="RESPONSE_REGULATORY"/>
    <property type="match status" value="1"/>
</dbReference>